<feature type="chain" id="PRO_5046491618" description="Glucosidase 2 subunit beta" evidence="5">
    <location>
        <begin position="27"/>
        <end position="481"/>
    </location>
</feature>
<evidence type="ECO:0000313" key="8">
    <source>
        <dbReference type="Proteomes" id="UP001642484"/>
    </source>
</evidence>
<evidence type="ECO:0000313" key="7">
    <source>
        <dbReference type="EMBL" id="CAK8997859.1"/>
    </source>
</evidence>
<evidence type="ECO:0000256" key="5">
    <source>
        <dbReference type="SAM" id="SignalP"/>
    </source>
</evidence>
<dbReference type="InterPro" id="IPR028146">
    <property type="entry name" value="PRKCSH_N"/>
</dbReference>
<feature type="signal peptide" evidence="5">
    <location>
        <begin position="1"/>
        <end position="26"/>
    </location>
</feature>
<reference evidence="7 8" key="1">
    <citation type="submission" date="2024-02" db="EMBL/GenBank/DDBJ databases">
        <authorList>
            <person name="Chen Y."/>
            <person name="Shah S."/>
            <person name="Dougan E. K."/>
            <person name="Thang M."/>
            <person name="Chan C."/>
        </authorList>
    </citation>
    <scope>NUCLEOTIDE SEQUENCE [LARGE SCALE GENOMIC DNA]</scope>
</reference>
<dbReference type="EMBL" id="CAXAMN010002114">
    <property type="protein sequence ID" value="CAK8997859.1"/>
    <property type="molecule type" value="Genomic_DNA"/>
</dbReference>
<evidence type="ECO:0000256" key="3">
    <source>
        <dbReference type="ARBA" id="ARBA00022824"/>
    </source>
</evidence>
<dbReference type="Pfam" id="PF13015">
    <property type="entry name" value="PRKCSH_1"/>
    <property type="match status" value="1"/>
</dbReference>
<dbReference type="SUPFAM" id="SSF50911">
    <property type="entry name" value="Mannose 6-phosphate receptor domain"/>
    <property type="match status" value="1"/>
</dbReference>
<keyword evidence="4" id="KW-1015">Disulfide bond</keyword>
<protein>
    <recommendedName>
        <fullName evidence="1">Glucosidase 2 subunit beta</fullName>
    </recommendedName>
</protein>
<sequence length="481" mass="53375">MNSSPFGSSMRFVVFCILLGIDEFQAWPLGAHFGDLSKHTQAFEASSLGLPFQCLDGSVTLLSSDVNDNFCDCPDGSDEPSTAACAGLSNLGFYCRNLGSAPKWLYASRVNDGVCDCCDGSDEPPSGCPSSCDKEGPAVLARLKARQQEVRQGQLLRRQYEDEGFQQVVHWTEEKERLAADVADLMTVQVGDAQSSPDRAFVGCSSTSTAPFYTNGHDKEQRKDVSEYTRWALPVSETGPHRSSQSVECWVGEFINAESFCCDASQGPQGRQECWDEVYTFQSCCKTWQRQVLPTFERQSWSTSESVSPERRFEPKSSKSVSREMRQTKGRLFSLESKLRAVERSHRWFYLADTCLTRQTHRRHTELSIPGASSERVDFKLCLFGDVRFGSVNYGSFDGWDGEHGLRYSRGQHCPGGPARSLKICLLCGAETELLDIAEVSLCAYEAAVKTPGACELSNLEELADDLEKVIDRPLMPLDSS</sequence>
<dbReference type="PROSITE" id="PS51914">
    <property type="entry name" value="MRH"/>
    <property type="match status" value="1"/>
</dbReference>
<dbReference type="Pfam" id="PF12999">
    <property type="entry name" value="PRKCSH-like"/>
    <property type="match status" value="1"/>
</dbReference>
<dbReference type="InterPro" id="IPR044865">
    <property type="entry name" value="MRH_dom"/>
</dbReference>
<proteinExistence type="predicted"/>
<comment type="caution">
    <text evidence="7">The sequence shown here is derived from an EMBL/GenBank/DDBJ whole genome shotgun (WGS) entry which is preliminary data.</text>
</comment>
<dbReference type="PANTHER" id="PTHR12630">
    <property type="entry name" value="N-LINKED OLIGOSACCHARIDE PROCESSING"/>
    <property type="match status" value="1"/>
</dbReference>
<evidence type="ECO:0000256" key="4">
    <source>
        <dbReference type="ARBA" id="ARBA00023157"/>
    </source>
</evidence>
<dbReference type="Gene3D" id="2.70.130.10">
    <property type="entry name" value="Mannose-6-phosphate receptor binding domain"/>
    <property type="match status" value="1"/>
</dbReference>
<keyword evidence="2 5" id="KW-0732">Signal</keyword>
<evidence type="ECO:0000259" key="6">
    <source>
        <dbReference type="PROSITE" id="PS51914"/>
    </source>
</evidence>
<feature type="domain" description="MRH" evidence="6">
    <location>
        <begin position="353"/>
        <end position="457"/>
    </location>
</feature>
<dbReference type="Proteomes" id="UP001642484">
    <property type="component" value="Unassembled WGS sequence"/>
</dbReference>
<gene>
    <name evidence="7" type="ORF">CCMP2556_LOCUS5024</name>
</gene>
<keyword evidence="8" id="KW-1185">Reference proteome</keyword>
<organism evidence="7 8">
    <name type="scientific">Durusdinium trenchii</name>
    <dbReference type="NCBI Taxonomy" id="1381693"/>
    <lineage>
        <taxon>Eukaryota</taxon>
        <taxon>Sar</taxon>
        <taxon>Alveolata</taxon>
        <taxon>Dinophyceae</taxon>
        <taxon>Suessiales</taxon>
        <taxon>Symbiodiniaceae</taxon>
        <taxon>Durusdinium</taxon>
    </lineage>
</organism>
<evidence type="ECO:0000256" key="2">
    <source>
        <dbReference type="ARBA" id="ARBA00022729"/>
    </source>
</evidence>
<evidence type="ECO:0000256" key="1">
    <source>
        <dbReference type="ARBA" id="ARBA00022387"/>
    </source>
</evidence>
<dbReference type="PANTHER" id="PTHR12630:SF1">
    <property type="entry name" value="GLUCOSIDASE 2 SUBUNIT BETA"/>
    <property type="match status" value="1"/>
</dbReference>
<accession>A0ABP0I5K8</accession>
<dbReference type="InterPro" id="IPR009011">
    <property type="entry name" value="Man6P_isomerase_rcpt-bd_dom_sf"/>
</dbReference>
<name>A0ABP0I5K8_9DINO</name>
<keyword evidence="3" id="KW-0256">Endoplasmic reticulum</keyword>
<dbReference type="InterPro" id="IPR036607">
    <property type="entry name" value="PRKCSH"/>
</dbReference>
<dbReference type="InterPro" id="IPR039794">
    <property type="entry name" value="Gtb1-like"/>
</dbReference>